<dbReference type="Gene3D" id="1.10.620.20">
    <property type="entry name" value="Ribonucleotide Reductase, subunit A"/>
    <property type="match status" value="1"/>
</dbReference>
<sequence length="312" mass="34397">MTSGPLDRWYETAGVRTGVRRMFHEGAEQGLVFFPEALVPHLDHPAVLALEPARRRELTVRHLYGFLLATTHLETRVVNRAAERIANGRTGLPLTAGLREDAFKVYCDEGYHALYSLDLADQIAAVSRVPIPERDYGGFVDRMADSARRLLPDRPELAALLQAVVFETLITAVLGEVPNDESVVRPVRDLMRDHARDEGRHHRFFSAFFTELWAGLDPADRRAAALALPDLIQIALGADLGPVVDSLRLAGLDRQAVGAVLAQCYAPGFDTRRIQEIARSTLRLCASVGAFDLPGVREAFAARGLYEVDLAP</sequence>
<dbReference type="AlphaFoldDB" id="A0A540W893"/>
<dbReference type="EMBL" id="VIGB01000003">
    <property type="protein sequence ID" value="TQF05218.1"/>
    <property type="molecule type" value="Genomic_DNA"/>
</dbReference>
<accession>A0A540W893</accession>
<evidence type="ECO:0000313" key="2">
    <source>
        <dbReference type="Proteomes" id="UP000319103"/>
    </source>
</evidence>
<dbReference type="Pfam" id="PF11583">
    <property type="entry name" value="AurF"/>
    <property type="match status" value="1"/>
</dbReference>
<protein>
    <submittedName>
        <fullName evidence="1">Diiron oxygenase</fullName>
    </submittedName>
</protein>
<evidence type="ECO:0000313" key="1">
    <source>
        <dbReference type="EMBL" id="TQF05218.1"/>
    </source>
</evidence>
<proteinExistence type="predicted"/>
<organism evidence="1 2">
    <name type="scientific">Kitasatospora acidiphila</name>
    <dbReference type="NCBI Taxonomy" id="2567942"/>
    <lineage>
        <taxon>Bacteria</taxon>
        <taxon>Bacillati</taxon>
        <taxon>Actinomycetota</taxon>
        <taxon>Actinomycetes</taxon>
        <taxon>Kitasatosporales</taxon>
        <taxon>Streptomycetaceae</taxon>
        <taxon>Kitasatospora</taxon>
    </lineage>
</organism>
<dbReference type="OrthoDB" id="505347at2"/>
<dbReference type="InterPro" id="IPR012348">
    <property type="entry name" value="RNR-like"/>
</dbReference>
<name>A0A540W893_9ACTN</name>
<gene>
    <name evidence="1" type="ORF">E6W39_26975</name>
</gene>
<dbReference type="InterPro" id="IPR025859">
    <property type="entry name" value="AurF/CmlI"/>
</dbReference>
<dbReference type="GO" id="GO:0016491">
    <property type="term" value="F:oxidoreductase activity"/>
    <property type="evidence" value="ECO:0007669"/>
    <property type="project" value="InterPro"/>
</dbReference>
<dbReference type="Proteomes" id="UP000319103">
    <property type="component" value="Unassembled WGS sequence"/>
</dbReference>
<reference evidence="1 2" key="1">
    <citation type="submission" date="2019-06" db="EMBL/GenBank/DDBJ databases">
        <title>Description of Kitasatospora acidophila sp. nov. isolated from pine grove soil, and reclassification of Streptomyces novaecaesareae to Kitasatospora novaeceasareae comb. nov.</title>
        <authorList>
            <person name="Kim M.J."/>
        </authorList>
    </citation>
    <scope>NUCLEOTIDE SEQUENCE [LARGE SCALE GENOMIC DNA]</scope>
    <source>
        <strain evidence="1 2">MMS16-CNU292</strain>
    </source>
</reference>
<keyword evidence="2" id="KW-1185">Reference proteome</keyword>
<dbReference type="RefSeq" id="WP_141635715.1">
    <property type="nucleotide sequence ID" value="NZ_VIGB01000003.1"/>
</dbReference>
<comment type="caution">
    <text evidence="1">The sequence shown here is derived from an EMBL/GenBank/DDBJ whole genome shotgun (WGS) entry which is preliminary data.</text>
</comment>